<dbReference type="Pfam" id="PF04304">
    <property type="entry name" value="DUF454"/>
    <property type="match status" value="1"/>
</dbReference>
<feature type="transmembrane region" description="Helical" evidence="1">
    <location>
        <begin position="97"/>
        <end position="116"/>
    </location>
</feature>
<organism evidence="2 3">
    <name type="scientific">Massilicoli timonensis</name>
    <dbReference type="NCBI Taxonomy" id="2015901"/>
    <lineage>
        <taxon>Bacteria</taxon>
        <taxon>Bacillati</taxon>
        <taxon>Bacillota</taxon>
        <taxon>Erysipelotrichia</taxon>
        <taxon>Erysipelotrichales</taxon>
        <taxon>Erysipelotrichaceae</taxon>
        <taxon>Massilicoli</taxon>
    </lineage>
</organism>
<gene>
    <name evidence="2" type="ORF">NE663_08215</name>
</gene>
<keyword evidence="1" id="KW-0812">Transmembrane</keyword>
<name>A0ABT1SLY5_9FIRM</name>
<dbReference type="InterPro" id="IPR007401">
    <property type="entry name" value="DUF454"/>
</dbReference>
<evidence type="ECO:0000313" key="2">
    <source>
        <dbReference type="EMBL" id="MCQ5122240.1"/>
    </source>
</evidence>
<protein>
    <submittedName>
        <fullName evidence="2">YbaN family protein</fullName>
    </submittedName>
</protein>
<keyword evidence="3" id="KW-1185">Reference proteome</keyword>
<feature type="transmembrane region" description="Helical" evidence="1">
    <location>
        <begin position="6"/>
        <end position="38"/>
    </location>
</feature>
<comment type="caution">
    <text evidence="2">The sequence shown here is derived from an EMBL/GenBank/DDBJ whole genome shotgun (WGS) entry which is preliminary data.</text>
</comment>
<reference evidence="2 3" key="1">
    <citation type="submission" date="2022-06" db="EMBL/GenBank/DDBJ databases">
        <title>Isolation of gut microbiota from human fecal samples.</title>
        <authorList>
            <person name="Pamer E.G."/>
            <person name="Barat B."/>
            <person name="Waligurski E."/>
            <person name="Medina S."/>
            <person name="Paddock L."/>
            <person name="Mostad J."/>
        </authorList>
    </citation>
    <scope>NUCLEOTIDE SEQUENCE [LARGE SCALE GENOMIC DNA]</scope>
    <source>
        <strain evidence="2 3">DFI.6.1</strain>
    </source>
</reference>
<dbReference type="PANTHER" id="PTHR35813">
    <property type="entry name" value="INNER MEMBRANE PROTEIN YBAN"/>
    <property type="match status" value="1"/>
</dbReference>
<accession>A0ABT1SLY5</accession>
<dbReference type="RefSeq" id="WP_102265756.1">
    <property type="nucleotide sequence ID" value="NZ_CANTYB010000038.1"/>
</dbReference>
<dbReference type="EMBL" id="JANGCH010000011">
    <property type="protein sequence ID" value="MCQ5122240.1"/>
    <property type="molecule type" value="Genomic_DNA"/>
</dbReference>
<feature type="transmembrane region" description="Helical" evidence="1">
    <location>
        <begin position="74"/>
        <end position="91"/>
    </location>
</feature>
<keyword evidence="1" id="KW-1133">Transmembrane helix</keyword>
<evidence type="ECO:0000256" key="1">
    <source>
        <dbReference type="SAM" id="Phobius"/>
    </source>
</evidence>
<proteinExistence type="predicted"/>
<sequence length="121" mass="13762">MKYIYLMVGCISFALGTAGAFLPILPTVPFYLLAMFCFSKSSERLRQKLENSALYQKYVKAAVKGKGMSRRTKIKAMATVTLLMSIGFVMMHQVLLAQIVLVLIYVAHAYFILWRVRTIQE</sequence>
<evidence type="ECO:0000313" key="3">
    <source>
        <dbReference type="Proteomes" id="UP001524435"/>
    </source>
</evidence>
<dbReference type="Proteomes" id="UP001524435">
    <property type="component" value="Unassembled WGS sequence"/>
</dbReference>
<keyword evidence="1" id="KW-0472">Membrane</keyword>
<dbReference type="PIRSF" id="PIRSF016789">
    <property type="entry name" value="DUF454"/>
    <property type="match status" value="1"/>
</dbReference>
<dbReference type="PANTHER" id="PTHR35813:SF1">
    <property type="entry name" value="INNER MEMBRANE PROTEIN YBAN"/>
    <property type="match status" value="1"/>
</dbReference>